<feature type="domain" description="Peptidase S54 rhomboid" evidence="8">
    <location>
        <begin position="61"/>
        <end position="214"/>
    </location>
</feature>
<evidence type="ECO:0000313" key="10">
    <source>
        <dbReference type="Proteomes" id="UP000179279"/>
    </source>
</evidence>
<keyword evidence="4" id="KW-0378">Hydrolase</keyword>
<dbReference type="InterPro" id="IPR035952">
    <property type="entry name" value="Rhomboid-like_sf"/>
</dbReference>
<evidence type="ECO:0000256" key="6">
    <source>
        <dbReference type="ARBA" id="ARBA00023136"/>
    </source>
</evidence>
<feature type="transmembrane region" description="Helical" evidence="7">
    <location>
        <begin position="99"/>
        <end position="117"/>
    </location>
</feature>
<proteinExistence type="inferred from homology"/>
<gene>
    <name evidence="9" type="ORF">A3A57_02900</name>
</gene>
<evidence type="ECO:0000313" key="9">
    <source>
        <dbReference type="EMBL" id="OGY32043.1"/>
    </source>
</evidence>
<comment type="caution">
    <text evidence="9">The sequence shown here is derived from an EMBL/GenBank/DDBJ whole genome shotgun (WGS) entry which is preliminary data.</text>
</comment>
<evidence type="ECO:0000256" key="2">
    <source>
        <dbReference type="ARBA" id="ARBA00009045"/>
    </source>
</evidence>
<dbReference type="GO" id="GO:0004252">
    <property type="term" value="F:serine-type endopeptidase activity"/>
    <property type="evidence" value="ECO:0007669"/>
    <property type="project" value="InterPro"/>
</dbReference>
<dbReference type="PANTHER" id="PTHR43731">
    <property type="entry name" value="RHOMBOID PROTEASE"/>
    <property type="match status" value="1"/>
</dbReference>
<dbReference type="SUPFAM" id="SSF144091">
    <property type="entry name" value="Rhomboid-like"/>
    <property type="match status" value="1"/>
</dbReference>
<comment type="similarity">
    <text evidence="2">Belongs to the peptidase S54 family.</text>
</comment>
<evidence type="ECO:0000256" key="5">
    <source>
        <dbReference type="ARBA" id="ARBA00022989"/>
    </source>
</evidence>
<dbReference type="AlphaFoldDB" id="A0A1G1WWG3"/>
<evidence type="ECO:0000259" key="8">
    <source>
        <dbReference type="Pfam" id="PF01694"/>
    </source>
</evidence>
<dbReference type="Pfam" id="PF01694">
    <property type="entry name" value="Rhomboid"/>
    <property type="match status" value="1"/>
</dbReference>
<dbReference type="Gene3D" id="1.20.1540.10">
    <property type="entry name" value="Rhomboid-like"/>
    <property type="match status" value="1"/>
</dbReference>
<evidence type="ECO:0000256" key="3">
    <source>
        <dbReference type="ARBA" id="ARBA00022692"/>
    </source>
</evidence>
<name>A0A1G1WWG3_9BACT</name>
<dbReference type="EMBL" id="MHDA01000024">
    <property type="protein sequence ID" value="OGY32043.1"/>
    <property type="molecule type" value="Genomic_DNA"/>
</dbReference>
<evidence type="ECO:0000256" key="1">
    <source>
        <dbReference type="ARBA" id="ARBA00004141"/>
    </source>
</evidence>
<keyword evidence="3 7" id="KW-0812">Transmembrane</keyword>
<organism evidence="9 10">
    <name type="scientific">Candidatus Woykebacteria bacterium RIFCSPLOWO2_01_FULL_41_12</name>
    <dbReference type="NCBI Taxonomy" id="1802604"/>
    <lineage>
        <taxon>Bacteria</taxon>
        <taxon>Candidatus Woykeibacteriota</taxon>
    </lineage>
</organism>
<evidence type="ECO:0000256" key="4">
    <source>
        <dbReference type="ARBA" id="ARBA00022801"/>
    </source>
</evidence>
<feature type="transmembrane region" description="Helical" evidence="7">
    <location>
        <begin position="67"/>
        <end position="87"/>
    </location>
</feature>
<feature type="transmembrane region" description="Helical" evidence="7">
    <location>
        <begin position="12"/>
        <end position="31"/>
    </location>
</feature>
<dbReference type="InterPro" id="IPR022764">
    <property type="entry name" value="Peptidase_S54_rhomboid_dom"/>
</dbReference>
<comment type="subcellular location">
    <subcellularLocation>
        <location evidence="1">Membrane</location>
        <topology evidence="1">Multi-pass membrane protein</topology>
    </subcellularLocation>
</comment>
<dbReference type="InterPro" id="IPR050925">
    <property type="entry name" value="Rhomboid_protease_S54"/>
</dbReference>
<dbReference type="GO" id="GO:0016020">
    <property type="term" value="C:membrane"/>
    <property type="evidence" value="ECO:0007669"/>
    <property type="project" value="UniProtKB-SubCell"/>
</dbReference>
<dbReference type="FunFam" id="1.20.1540.10:FF:000027">
    <property type="entry name" value="Rhomboid family intramembrane serine protease"/>
    <property type="match status" value="1"/>
</dbReference>
<feature type="transmembrane region" description="Helical" evidence="7">
    <location>
        <begin position="123"/>
        <end position="143"/>
    </location>
</feature>
<protein>
    <recommendedName>
        <fullName evidence="8">Peptidase S54 rhomboid domain-containing protein</fullName>
    </recommendedName>
</protein>
<sequence>MPFKDHNSSGKTPFITLIIILVNIVVFLYQFSLNEDGLNNFIQSYAIVPSTINFAHIPSLLPFITSMFLHAGLLHLASNMIFLWVFGDNIEAAMGKLKFITFFVIGGVLASLGQYYFIRESSIPLVGASGAIAAVLGAYFVLYPKSRVDVIVPIFFIPTIIAVPAAFILVYWFIIQFISGLLSVTGQTSSLGGVAFIAHVAGFISGMLLIRFFVSKSHVANNTQIG</sequence>
<keyword evidence="6 7" id="KW-0472">Membrane</keyword>
<evidence type="ECO:0000256" key="7">
    <source>
        <dbReference type="SAM" id="Phobius"/>
    </source>
</evidence>
<dbReference type="Proteomes" id="UP000179279">
    <property type="component" value="Unassembled WGS sequence"/>
</dbReference>
<dbReference type="PANTHER" id="PTHR43731:SF14">
    <property type="entry name" value="PRESENILIN-ASSOCIATED RHOMBOID-LIKE PROTEIN, MITOCHONDRIAL"/>
    <property type="match status" value="1"/>
</dbReference>
<feature type="transmembrane region" description="Helical" evidence="7">
    <location>
        <begin position="194"/>
        <end position="214"/>
    </location>
</feature>
<feature type="transmembrane region" description="Helical" evidence="7">
    <location>
        <begin position="150"/>
        <end position="174"/>
    </location>
</feature>
<keyword evidence="5 7" id="KW-1133">Transmembrane helix</keyword>
<accession>A0A1G1WWG3</accession>
<reference evidence="9 10" key="1">
    <citation type="journal article" date="2016" name="Nat. Commun.">
        <title>Thousands of microbial genomes shed light on interconnected biogeochemical processes in an aquifer system.</title>
        <authorList>
            <person name="Anantharaman K."/>
            <person name="Brown C.T."/>
            <person name="Hug L.A."/>
            <person name="Sharon I."/>
            <person name="Castelle C.J."/>
            <person name="Probst A.J."/>
            <person name="Thomas B.C."/>
            <person name="Singh A."/>
            <person name="Wilkins M.J."/>
            <person name="Karaoz U."/>
            <person name="Brodie E.L."/>
            <person name="Williams K.H."/>
            <person name="Hubbard S.S."/>
            <person name="Banfield J.F."/>
        </authorList>
    </citation>
    <scope>NUCLEOTIDE SEQUENCE [LARGE SCALE GENOMIC DNA]</scope>
</reference>